<dbReference type="SUPFAM" id="SSF53474">
    <property type="entry name" value="alpha/beta-Hydrolases"/>
    <property type="match status" value="1"/>
</dbReference>
<sequence>MADSSCDRSHHIVLVHGACHGAWSWYKLISLLRSAGHRVTALDLAASGVDEGRFSDLRNFADYNQPLIDLLAALPQGERIVLVGHSLGGLNIAFAMDSSASLHYRRRRRRRTPLYLSALTATSRRNPLRLSALIIAGRTTPPRLSALAVAARRSSISPYHRTTARVSKSFDSHSTLYIKPKAQSKGRIQWLAHGPRKHVTSYTGYIVNGYRFHTIDVGRSTQDSGVSIEADTIYQSNTNDNSHTENITNKLSRMDSNNLANSSEDLHGKEPIADEKIDKKKGRGASKLKMVSGQDKCKELERNEFGQPIGDNSVKYASFLGCMIKEFVPYTLDGWSDIDEEVKDRMWSCLQMTYKVEDWEKKTIFQKLAKLWRDRKSKLQILVREANTSRVDSRDLSLLKPEFMDQNQWDLFVQRTLSSTFQVQLEDPTLPFWLDTQFGTVGDKENGPLSMLFGPKFVSLLYNRSPPEDSALAMKLVRPSSLFAKELESSSSLSASGYGSVAKVYVVCEKDEALQANFQRWMIENYPVNEVRVIEEADHMPMLSTPAKLSQYISEIADKNASFE</sequence>
<evidence type="ECO:0000256" key="1">
    <source>
        <dbReference type="ARBA" id="ARBA00022801"/>
    </source>
</evidence>
<dbReference type="PANTHER" id="PTHR10992">
    <property type="entry name" value="METHYLESTERASE FAMILY MEMBER"/>
    <property type="match status" value="1"/>
</dbReference>
<dbReference type="Proteomes" id="UP000734854">
    <property type="component" value="Unassembled WGS sequence"/>
</dbReference>
<dbReference type="Gene3D" id="3.40.50.1820">
    <property type="entry name" value="alpha/beta hydrolase"/>
    <property type="match status" value="2"/>
</dbReference>
<dbReference type="PANTHER" id="PTHR10992:SF1083">
    <property type="entry name" value="METHYLESTERASE 1"/>
    <property type="match status" value="1"/>
</dbReference>
<comment type="caution">
    <text evidence="3">The sequence shown here is derived from an EMBL/GenBank/DDBJ whole genome shotgun (WGS) entry which is preliminary data.</text>
</comment>
<dbReference type="GO" id="GO:0080030">
    <property type="term" value="F:methyl indole-3-acetate esterase activity"/>
    <property type="evidence" value="ECO:0007669"/>
    <property type="project" value="TreeGrafter"/>
</dbReference>
<name>A0A8J5FL20_ZINOF</name>
<dbReference type="InterPro" id="IPR029058">
    <property type="entry name" value="AB_hydrolase_fold"/>
</dbReference>
<dbReference type="InterPro" id="IPR000073">
    <property type="entry name" value="AB_hydrolase_1"/>
</dbReference>
<organism evidence="3 4">
    <name type="scientific">Zingiber officinale</name>
    <name type="common">Ginger</name>
    <name type="synonym">Amomum zingiber</name>
    <dbReference type="NCBI Taxonomy" id="94328"/>
    <lineage>
        <taxon>Eukaryota</taxon>
        <taxon>Viridiplantae</taxon>
        <taxon>Streptophyta</taxon>
        <taxon>Embryophyta</taxon>
        <taxon>Tracheophyta</taxon>
        <taxon>Spermatophyta</taxon>
        <taxon>Magnoliopsida</taxon>
        <taxon>Liliopsida</taxon>
        <taxon>Zingiberales</taxon>
        <taxon>Zingiberaceae</taxon>
        <taxon>Zingiber</taxon>
    </lineage>
</organism>
<dbReference type="GO" id="GO:0009694">
    <property type="term" value="P:jasmonic acid metabolic process"/>
    <property type="evidence" value="ECO:0007669"/>
    <property type="project" value="TreeGrafter"/>
</dbReference>
<dbReference type="InterPro" id="IPR045889">
    <property type="entry name" value="MES/HNL"/>
</dbReference>
<dbReference type="Pfam" id="PF12697">
    <property type="entry name" value="Abhydrolase_6"/>
    <property type="match status" value="1"/>
</dbReference>
<dbReference type="GO" id="GO:0080032">
    <property type="term" value="F:methyl jasmonate esterase activity"/>
    <property type="evidence" value="ECO:0007669"/>
    <property type="project" value="TreeGrafter"/>
</dbReference>
<feature type="domain" description="AB hydrolase-1" evidence="2">
    <location>
        <begin position="12"/>
        <end position="144"/>
    </location>
</feature>
<evidence type="ECO:0000313" key="3">
    <source>
        <dbReference type="EMBL" id="KAG6486463.1"/>
    </source>
</evidence>
<evidence type="ECO:0000313" key="4">
    <source>
        <dbReference type="Proteomes" id="UP000734854"/>
    </source>
</evidence>
<dbReference type="GO" id="GO:0080031">
    <property type="term" value="F:methyl salicylate esterase activity"/>
    <property type="evidence" value="ECO:0007669"/>
    <property type="project" value="TreeGrafter"/>
</dbReference>
<accession>A0A8J5FL20</accession>
<dbReference type="GO" id="GO:0009696">
    <property type="term" value="P:salicylic acid metabolic process"/>
    <property type="evidence" value="ECO:0007669"/>
    <property type="project" value="TreeGrafter"/>
</dbReference>
<keyword evidence="4" id="KW-1185">Reference proteome</keyword>
<dbReference type="EMBL" id="JACMSC010000015">
    <property type="protein sequence ID" value="KAG6486463.1"/>
    <property type="molecule type" value="Genomic_DNA"/>
</dbReference>
<evidence type="ECO:0000259" key="2">
    <source>
        <dbReference type="Pfam" id="PF12697"/>
    </source>
</evidence>
<keyword evidence="1" id="KW-0378">Hydrolase</keyword>
<reference evidence="3 4" key="1">
    <citation type="submission" date="2020-08" db="EMBL/GenBank/DDBJ databases">
        <title>Plant Genome Project.</title>
        <authorList>
            <person name="Zhang R.-G."/>
        </authorList>
    </citation>
    <scope>NUCLEOTIDE SEQUENCE [LARGE SCALE GENOMIC DNA]</scope>
    <source>
        <tissue evidence="3">Rhizome</tissue>
    </source>
</reference>
<gene>
    <name evidence="3" type="ORF">ZIOFF_055038</name>
</gene>
<protein>
    <recommendedName>
        <fullName evidence="2">AB hydrolase-1 domain-containing protein</fullName>
    </recommendedName>
</protein>
<dbReference type="AlphaFoldDB" id="A0A8J5FL20"/>
<proteinExistence type="predicted"/>